<dbReference type="GO" id="GO:0035556">
    <property type="term" value="P:intracellular signal transduction"/>
    <property type="evidence" value="ECO:0007669"/>
    <property type="project" value="InterPro"/>
</dbReference>
<dbReference type="Pfam" id="PF12796">
    <property type="entry name" value="Ank_2"/>
    <property type="match status" value="2"/>
</dbReference>
<feature type="compositionally biased region" description="Basic and acidic residues" evidence="5">
    <location>
        <begin position="12"/>
        <end position="23"/>
    </location>
</feature>
<sequence length="470" mass="50604">MGSWSPPGGGRKPAEELGDDPRKGLCARLVARPEGPETGQEQGLGPVVARTASGPTLEFWQAVLNGDVGTVSRLLATPGTSLAPDTVFDTSDPERWRDFRYNIRALRLWSLTYEEELTTPLHVAAGRGHLEVLQLLLRRGARPDRAPGGRTALHEACASGHAACIRMLLIAGSDPNVLDENGRPPLHLCRGPGALECAELLLRFGAKVDGRSEEEEETSLHVAARAGLTGLVGLLLARGAHPDAQDATGQTPLLAACSSPCPPPGAEGAGEAAGHRLQVCHLLLAGGAAADAADQDRRRPLHLACRHGDTAVAELLLERGASANSMDYSGLTALHCALQGPLPTQTHGLEHLVRALLNHGAVRIWPGALPKVLERWCASPRTIEVLMNTYSRVQLPEATKDLVSPEVMQKYDNFYSSLFSLMGQPRSLKHLSRCALRSHLADRLPQALPRLPLPSRLLRYLQLDFEDILY</sequence>
<dbReference type="SMART" id="SM00969">
    <property type="entry name" value="SOCS_box"/>
    <property type="match status" value="1"/>
</dbReference>
<dbReference type="HOGENOM" id="CLU_035721_0_0_1"/>
<dbReference type="Ensembl" id="ENSOANT00000004240.3">
    <property type="protein sequence ID" value="ENSOANP00000004239.2"/>
    <property type="gene ID" value="ENSOANG00000002663.3"/>
</dbReference>
<feature type="repeat" description="ANK" evidence="4">
    <location>
        <begin position="181"/>
        <end position="213"/>
    </location>
</feature>
<organism evidence="7 8">
    <name type="scientific">Ornithorhynchus anatinus</name>
    <name type="common">Duckbill platypus</name>
    <dbReference type="NCBI Taxonomy" id="9258"/>
    <lineage>
        <taxon>Eukaryota</taxon>
        <taxon>Metazoa</taxon>
        <taxon>Chordata</taxon>
        <taxon>Craniata</taxon>
        <taxon>Vertebrata</taxon>
        <taxon>Euteleostomi</taxon>
        <taxon>Mammalia</taxon>
        <taxon>Monotremata</taxon>
        <taxon>Ornithorhynchidae</taxon>
        <taxon>Ornithorhynchus</taxon>
    </lineage>
</organism>
<dbReference type="InterPro" id="IPR002110">
    <property type="entry name" value="Ankyrin_rpt"/>
</dbReference>
<dbReference type="GeneID" id="100092768"/>
<evidence type="ECO:0000256" key="2">
    <source>
        <dbReference type="ARBA" id="ARBA00022737"/>
    </source>
</evidence>
<dbReference type="SMART" id="SM00248">
    <property type="entry name" value="ANK"/>
    <property type="match status" value="7"/>
</dbReference>
<feature type="repeat" description="ANK" evidence="4">
    <location>
        <begin position="116"/>
        <end position="148"/>
    </location>
</feature>
<dbReference type="Pfam" id="PF00023">
    <property type="entry name" value="Ank"/>
    <property type="match status" value="1"/>
</dbReference>
<dbReference type="FunCoup" id="F7B5U6">
    <property type="interactions" value="42"/>
</dbReference>
<dbReference type="Pfam" id="PF13857">
    <property type="entry name" value="Ank_5"/>
    <property type="match status" value="1"/>
</dbReference>
<keyword evidence="3 4" id="KW-0040">ANK repeat</keyword>
<dbReference type="eggNOG" id="KOG0504">
    <property type="taxonomic scope" value="Eukaryota"/>
</dbReference>
<dbReference type="InterPro" id="IPR001496">
    <property type="entry name" value="SOCS_box"/>
</dbReference>
<reference evidence="7" key="2">
    <citation type="submission" date="2025-09" db="UniProtKB">
        <authorList>
            <consortium name="Ensembl"/>
        </authorList>
    </citation>
    <scope>IDENTIFICATION</scope>
    <source>
        <strain evidence="7">Glennie</strain>
    </source>
</reference>
<dbReference type="UniPathway" id="UPA00143"/>
<dbReference type="InterPro" id="IPR036036">
    <property type="entry name" value="SOCS_box-like_dom_sf"/>
</dbReference>
<reference evidence="7" key="1">
    <citation type="submission" date="2025-08" db="UniProtKB">
        <authorList>
            <consortium name="Ensembl"/>
        </authorList>
    </citation>
    <scope>IDENTIFICATION</scope>
    <source>
        <strain evidence="7">Glennie</strain>
    </source>
</reference>
<dbReference type="PROSITE" id="PS50297">
    <property type="entry name" value="ANK_REP_REGION"/>
    <property type="match status" value="5"/>
</dbReference>
<name>F7B5U6_ORNAN</name>
<evidence type="ECO:0000256" key="1">
    <source>
        <dbReference type="ARBA" id="ARBA00004906"/>
    </source>
</evidence>
<dbReference type="PANTHER" id="PTHR24198">
    <property type="entry name" value="ANKYRIN REPEAT AND PROTEIN KINASE DOMAIN-CONTAINING PROTEIN"/>
    <property type="match status" value="1"/>
</dbReference>
<dbReference type="PRINTS" id="PR01415">
    <property type="entry name" value="ANKYRIN"/>
</dbReference>
<dbReference type="PROSITE" id="PS50088">
    <property type="entry name" value="ANK_REPEAT"/>
    <property type="match status" value="5"/>
</dbReference>
<accession>F7B5U6</accession>
<dbReference type="OrthoDB" id="366390at2759"/>
<dbReference type="RefSeq" id="XP_007663828.1">
    <property type="nucleotide sequence ID" value="XM_007665638.3"/>
</dbReference>
<evidence type="ECO:0000313" key="8">
    <source>
        <dbReference type="Proteomes" id="UP000002279"/>
    </source>
</evidence>
<dbReference type="GO" id="GO:0005737">
    <property type="term" value="C:cytoplasm"/>
    <property type="evidence" value="ECO:0007669"/>
    <property type="project" value="Ensembl"/>
</dbReference>
<evidence type="ECO:0000256" key="5">
    <source>
        <dbReference type="SAM" id="MobiDB-lite"/>
    </source>
</evidence>
<dbReference type="PROSITE" id="PS50225">
    <property type="entry name" value="SOCS"/>
    <property type="match status" value="1"/>
</dbReference>
<dbReference type="KEGG" id="oaa:100092768"/>
<dbReference type="GeneTree" id="ENSGT00940000158974"/>
<proteinExistence type="predicted"/>
<dbReference type="AlphaFoldDB" id="F7B5U6"/>
<dbReference type="SUPFAM" id="SSF158235">
    <property type="entry name" value="SOCS box-like"/>
    <property type="match status" value="1"/>
</dbReference>
<feature type="region of interest" description="Disordered" evidence="5">
    <location>
        <begin position="1"/>
        <end position="24"/>
    </location>
</feature>
<evidence type="ECO:0000313" key="7">
    <source>
        <dbReference type="Ensembl" id="ENSOANP00000004239.2"/>
    </source>
</evidence>
<protein>
    <submittedName>
        <fullName evidence="7">Ankyrin repeat and SOCS box containing 10</fullName>
    </submittedName>
</protein>
<keyword evidence="8" id="KW-1185">Reference proteome</keyword>
<dbReference type="GO" id="GO:0005634">
    <property type="term" value="C:nucleus"/>
    <property type="evidence" value="ECO:0007669"/>
    <property type="project" value="Ensembl"/>
</dbReference>
<dbReference type="SUPFAM" id="SSF48403">
    <property type="entry name" value="Ankyrin repeat"/>
    <property type="match status" value="1"/>
</dbReference>
<dbReference type="PANTHER" id="PTHR24198:SF173">
    <property type="entry name" value="ANKYRIN REPEAT AND SOCS BOX PROTEIN 10-RELATED"/>
    <property type="match status" value="1"/>
</dbReference>
<dbReference type="STRING" id="9258.ENSOANP00000004239"/>
<gene>
    <name evidence="7" type="primary">ASB10</name>
</gene>
<feature type="domain" description="SOCS box" evidence="6">
    <location>
        <begin position="424"/>
        <end position="462"/>
    </location>
</feature>
<evidence type="ECO:0000256" key="4">
    <source>
        <dbReference type="PROSITE-ProRule" id="PRU00023"/>
    </source>
</evidence>
<dbReference type="OMA" id="QGGEMRW"/>
<evidence type="ECO:0000259" key="6">
    <source>
        <dbReference type="PROSITE" id="PS50225"/>
    </source>
</evidence>
<dbReference type="Bgee" id="ENSOANG00000002663">
    <property type="expression patterns" value="Expressed in heart and 2 other cell types or tissues"/>
</dbReference>
<dbReference type="Proteomes" id="UP000002279">
    <property type="component" value="Unplaced"/>
</dbReference>
<dbReference type="CTD" id="136371"/>
<dbReference type="Gene3D" id="1.25.40.20">
    <property type="entry name" value="Ankyrin repeat-containing domain"/>
    <property type="match status" value="3"/>
</dbReference>
<keyword evidence="2" id="KW-0677">Repeat</keyword>
<feature type="repeat" description="ANK" evidence="4">
    <location>
        <begin position="215"/>
        <end position="247"/>
    </location>
</feature>
<feature type="repeat" description="ANK" evidence="4">
    <location>
        <begin position="296"/>
        <end position="328"/>
    </location>
</feature>
<feature type="repeat" description="ANK" evidence="4">
    <location>
        <begin position="148"/>
        <end position="180"/>
    </location>
</feature>
<dbReference type="GO" id="GO:0016567">
    <property type="term" value="P:protein ubiquitination"/>
    <property type="evidence" value="ECO:0007669"/>
    <property type="project" value="UniProtKB-UniPathway"/>
</dbReference>
<dbReference type="InterPro" id="IPR036770">
    <property type="entry name" value="Ankyrin_rpt-contain_sf"/>
</dbReference>
<dbReference type="InParanoid" id="F7B5U6"/>
<evidence type="ECO:0000256" key="3">
    <source>
        <dbReference type="ARBA" id="ARBA00023043"/>
    </source>
</evidence>
<dbReference type="FunFam" id="1.25.40.20:FF:000154">
    <property type="entry name" value="Ankyrin repeat and SOCS box containing 10"/>
    <property type="match status" value="1"/>
</dbReference>
<dbReference type="Pfam" id="PF07525">
    <property type="entry name" value="SOCS_box"/>
    <property type="match status" value="1"/>
</dbReference>
<comment type="pathway">
    <text evidence="1">Protein modification; protein ubiquitination.</text>
</comment>